<dbReference type="EMBL" id="QTSX02000063">
    <property type="protein sequence ID" value="KAJ9089157.1"/>
    <property type="molecule type" value="Genomic_DNA"/>
</dbReference>
<protein>
    <submittedName>
        <fullName evidence="1">Uncharacterized protein</fullName>
    </submittedName>
</protein>
<evidence type="ECO:0000313" key="1">
    <source>
        <dbReference type="EMBL" id="KAJ9089157.1"/>
    </source>
</evidence>
<dbReference type="Proteomes" id="UP001165960">
    <property type="component" value="Unassembled WGS sequence"/>
</dbReference>
<accession>A0ACC2UQV6</accession>
<gene>
    <name evidence="1" type="ORF">DSO57_1015872</name>
</gene>
<evidence type="ECO:0000313" key="2">
    <source>
        <dbReference type="Proteomes" id="UP001165960"/>
    </source>
</evidence>
<reference evidence="1" key="1">
    <citation type="submission" date="2022-04" db="EMBL/GenBank/DDBJ databases">
        <title>Genome of the entomopathogenic fungus Entomophthora muscae.</title>
        <authorList>
            <person name="Elya C."/>
            <person name="Lovett B.R."/>
            <person name="Lee E."/>
            <person name="Macias A.M."/>
            <person name="Hajek A.E."/>
            <person name="De Bivort B.L."/>
            <person name="Kasson M.T."/>
            <person name="De Fine Licht H.H."/>
            <person name="Stajich J.E."/>
        </authorList>
    </citation>
    <scope>NUCLEOTIDE SEQUENCE</scope>
    <source>
        <strain evidence="1">Berkeley</strain>
    </source>
</reference>
<organism evidence="1 2">
    <name type="scientific">Entomophthora muscae</name>
    <dbReference type="NCBI Taxonomy" id="34485"/>
    <lineage>
        <taxon>Eukaryota</taxon>
        <taxon>Fungi</taxon>
        <taxon>Fungi incertae sedis</taxon>
        <taxon>Zoopagomycota</taxon>
        <taxon>Entomophthoromycotina</taxon>
        <taxon>Entomophthoromycetes</taxon>
        <taxon>Entomophthorales</taxon>
        <taxon>Entomophthoraceae</taxon>
        <taxon>Entomophthora</taxon>
    </lineage>
</organism>
<comment type="caution">
    <text evidence="1">The sequence shown here is derived from an EMBL/GenBank/DDBJ whole genome shotgun (WGS) entry which is preliminary data.</text>
</comment>
<sequence>MANPLDIRVGSQVTKFNETFQWSHKHIKGDDLEKLRLVGDPLADEALSHLGPGDKITNMPNMASAHPAVQALHRQVTTVPSWVDFDQILRGQTLFWSYQPLCMGILLNASLVGGFGAKRVTSTLQCTNYLANRDTAWKRMVETALMVQDVMSFGTLGVGGTGWRAALKVRLMHAQVRRHVLRQSKYDQEANGIPINQEDLLSTLMVFSTTVIYSLRRLGVDVSEQDAEDYVATWRYVGYIMGVDHLHHFKSYRDTLVLKESVMVHLLDPDSSCAELANTVIEACENRPPLFLSKGASCALTRRLLGDEWADRLGLPKSWIQSYLVDFRISFTRLTLQAGNVMNQAWMIHNIQTVSYIVLRAQLGNKKPSYEFGPSNPEPAYSRTSEISNGLVLLYGLAIFLISFLNSTSVSR</sequence>
<keyword evidence="2" id="KW-1185">Reference proteome</keyword>
<proteinExistence type="predicted"/>
<name>A0ACC2UQV6_9FUNG</name>